<evidence type="ECO:0000259" key="1">
    <source>
        <dbReference type="PROSITE" id="PS50076"/>
    </source>
</evidence>
<dbReference type="PROSITE" id="PS00636">
    <property type="entry name" value="DNAJ_1"/>
    <property type="match status" value="1"/>
</dbReference>
<feature type="domain" description="J" evidence="1">
    <location>
        <begin position="11"/>
        <end position="83"/>
    </location>
</feature>
<dbReference type="Proteomes" id="UP001633002">
    <property type="component" value="Unassembled WGS sequence"/>
</dbReference>
<evidence type="ECO:0000313" key="2">
    <source>
        <dbReference type="EMBL" id="KAL3682003.1"/>
    </source>
</evidence>
<dbReference type="PANTHER" id="PTHR45495">
    <property type="entry name" value="DNAJ PROTEIN JJJ1 HOMOLOG"/>
    <property type="match status" value="1"/>
</dbReference>
<protein>
    <recommendedName>
        <fullName evidence="1">J domain-containing protein</fullName>
    </recommendedName>
</protein>
<dbReference type="Gene3D" id="3.60.10.10">
    <property type="entry name" value="Endonuclease/exonuclease/phosphatase"/>
    <property type="match status" value="1"/>
</dbReference>
<dbReference type="AlphaFoldDB" id="A0ABD3GS62"/>
<dbReference type="InterPro" id="IPR036869">
    <property type="entry name" value="J_dom_sf"/>
</dbReference>
<comment type="caution">
    <text evidence="2">The sequence shown here is derived from an EMBL/GenBank/DDBJ whole genome shotgun (WGS) entry which is preliminary data.</text>
</comment>
<dbReference type="InterPro" id="IPR044648">
    <property type="entry name" value="JJJ1_plant"/>
</dbReference>
<keyword evidence="3" id="KW-1185">Reference proteome</keyword>
<gene>
    <name evidence="2" type="ORF">R1sor_000025</name>
</gene>
<evidence type="ECO:0000313" key="3">
    <source>
        <dbReference type="Proteomes" id="UP001633002"/>
    </source>
</evidence>
<organism evidence="2 3">
    <name type="scientific">Riccia sorocarpa</name>
    <dbReference type="NCBI Taxonomy" id="122646"/>
    <lineage>
        <taxon>Eukaryota</taxon>
        <taxon>Viridiplantae</taxon>
        <taxon>Streptophyta</taxon>
        <taxon>Embryophyta</taxon>
        <taxon>Marchantiophyta</taxon>
        <taxon>Marchantiopsida</taxon>
        <taxon>Marchantiidae</taxon>
        <taxon>Marchantiales</taxon>
        <taxon>Ricciaceae</taxon>
        <taxon>Riccia</taxon>
    </lineage>
</organism>
<dbReference type="InterPro" id="IPR018253">
    <property type="entry name" value="DnaJ_domain_CS"/>
</dbReference>
<dbReference type="EMBL" id="JBJQOH010000006">
    <property type="protein sequence ID" value="KAL3682003.1"/>
    <property type="molecule type" value="Genomic_DNA"/>
</dbReference>
<dbReference type="PRINTS" id="PR00625">
    <property type="entry name" value="JDOMAIN"/>
</dbReference>
<dbReference type="SUPFAM" id="SSF56219">
    <property type="entry name" value="DNase I-like"/>
    <property type="match status" value="1"/>
</dbReference>
<reference evidence="2 3" key="1">
    <citation type="submission" date="2024-09" db="EMBL/GenBank/DDBJ databases">
        <title>Chromosome-scale assembly of Riccia sorocarpa.</title>
        <authorList>
            <person name="Paukszto L."/>
        </authorList>
    </citation>
    <scope>NUCLEOTIDE SEQUENCE [LARGE SCALE GENOMIC DNA]</scope>
    <source>
        <strain evidence="2">LP-2024</strain>
        <tissue evidence="2">Aerial parts of the thallus</tissue>
    </source>
</reference>
<name>A0ABD3GS62_9MARC</name>
<dbReference type="PROSITE" id="PS50076">
    <property type="entry name" value="DNAJ_2"/>
    <property type="match status" value="1"/>
</dbReference>
<dbReference type="Gene3D" id="1.10.287.110">
    <property type="entry name" value="DnaJ domain"/>
    <property type="match status" value="1"/>
</dbReference>
<dbReference type="Pfam" id="PF00226">
    <property type="entry name" value="DnaJ"/>
    <property type="match status" value="1"/>
</dbReference>
<dbReference type="InterPro" id="IPR036691">
    <property type="entry name" value="Endo/exonu/phosph_ase_sf"/>
</dbReference>
<proteinExistence type="predicted"/>
<dbReference type="SMART" id="SM00271">
    <property type="entry name" value="DnaJ"/>
    <property type="match status" value="1"/>
</dbReference>
<dbReference type="SUPFAM" id="SSF46565">
    <property type="entry name" value="Chaperone J-domain"/>
    <property type="match status" value="1"/>
</dbReference>
<dbReference type="PANTHER" id="PTHR45495:SF1">
    <property type="entry name" value="DNAJ PROTEIN JJJ1 HOMOLOG"/>
    <property type="match status" value="1"/>
</dbReference>
<dbReference type="CDD" id="cd06257">
    <property type="entry name" value="DnaJ"/>
    <property type="match status" value="1"/>
</dbReference>
<accession>A0ABD3GS62</accession>
<sequence>MADGGSEVKECWYSILGIERNASAEEIRSAYRKEAMKWHPDKFQQSGASPEECQRATAHFQSISLAYEVLGDPIERAAYDKDRKEFLSSDTASQDFETSLWSLVFMVYDLWIREDWELADPRRTLVAPVLGSIRGSRPVTSSDKLIVLLGGRTTLAVRVPGFFLALRRVQHAPGISEYMAWGEVAQSATKLIWRRIEGVLEPLMLPLVVKVVGPGNRSSRACILFLRQDPRLSTVLTNLRHLFSRVAPLPAVPLPRLLRVAEPPRARADSVRIASINIRGLGGSREHLIYTARTEGWDLFGIQETLVNTFFTLPGYDIFQVPRSDGLGELGLAVCVTRSLRASLVHSHPGFLLVKVRLVRRWSTVWHVGFVYIPVRKGALEARKREEVLRHLWTVCARFSRGPAALPLLILGDFNMTPPLPLRLREELGHCLSLHYIVPTGDPRTFLDIKDPSPVLRRISALDHCLLSAPRFLDFGSVPIPLDLDLGVDHLPMVVTLTARRGAPPTPTVVSFDVRRLRFFDPSQLIFDEAWEVILSGARIPYLELMDTMRRLADSYDLFTTRGQANWAPISPTFWHLFKRRKLLVREFRQTPEAARRPDLPAEIWALKAVIRTAIKDHRRETFHRRVSTGNKLRAAGDSKAHFCWMKSWASHGRSAGNPSVQDLLGEVIYEDQTIVSRWEQYIRDLLAPTHPVPRQLHDRRQAALHFWDPIPDLDDDDFTLAHVVAAVRRLNTGKASGPDRFPAEWFKLILADPAMAPDANLTTTPAPFMTVLLRLMNSWFTSDVPIQANAAWICLLPKDPDLGLLDPDKTAGSPLWTFLSNSSRRS</sequence>
<dbReference type="InterPro" id="IPR001623">
    <property type="entry name" value="DnaJ_domain"/>
</dbReference>